<accession>A0A9X3NC44</accession>
<proteinExistence type="predicted"/>
<name>A0A9X3NC44_9ACTN</name>
<reference evidence="1" key="1">
    <citation type="submission" date="2022-10" db="EMBL/GenBank/DDBJ databases">
        <title>The WGS of Solirubrobacter phytolaccae KCTC 29190.</title>
        <authorList>
            <person name="Jiang Z."/>
        </authorList>
    </citation>
    <scope>NUCLEOTIDE SEQUENCE</scope>
    <source>
        <strain evidence="1">KCTC 29190</strain>
    </source>
</reference>
<gene>
    <name evidence="1" type="ORF">OJ997_25615</name>
</gene>
<evidence type="ECO:0000313" key="1">
    <source>
        <dbReference type="EMBL" id="MDA0183713.1"/>
    </source>
</evidence>
<protein>
    <submittedName>
        <fullName evidence="1">Uncharacterized protein</fullName>
    </submittedName>
</protein>
<dbReference type="SUPFAM" id="SSF82171">
    <property type="entry name" value="DPP6 N-terminal domain-like"/>
    <property type="match status" value="1"/>
</dbReference>
<sequence length="422" mass="45091">MLTTLALVSALAAPTPLTTMTVDDPLYGGGDAYALSGDTAFFTRTRGRELRVYALPITGGTPRQVFSYRVPRKTTPRPELSASPQRVALSVEYETSGGEFDSRVFSGPPAGPWTRVDPIVARQSIPPTVSVDGDRLITLERVDKRDVLVVRDAAGVHQLPIPDQDSGSQSATVAGDLMAYVEEHRVVIRNWRTGADVATPTFTGFPDWVALGADGHAAVVTGPESLHDVLPGGVPRRIPGIGWQPVIAGQRVVYRDNRGLQLLEPDGTVRPFGIATRQLDSFTADERHVLWNANGCLLVAPIESPLALGPAPGPCAPAELELDEQAPQKLKSTLRVTIRCVSAPGACEGTLRLTAGFGPVVTRAQRFSIPVGEQRPVRVRVTKAGRRLLAKAIRRDRGVIVYGRATVGGRTVSTSGSGTVVR</sequence>
<evidence type="ECO:0000313" key="2">
    <source>
        <dbReference type="Proteomes" id="UP001147653"/>
    </source>
</evidence>
<dbReference type="Proteomes" id="UP001147653">
    <property type="component" value="Unassembled WGS sequence"/>
</dbReference>
<dbReference type="EMBL" id="JAPDDP010000059">
    <property type="protein sequence ID" value="MDA0183713.1"/>
    <property type="molecule type" value="Genomic_DNA"/>
</dbReference>
<organism evidence="1 2">
    <name type="scientific">Solirubrobacter phytolaccae</name>
    <dbReference type="NCBI Taxonomy" id="1404360"/>
    <lineage>
        <taxon>Bacteria</taxon>
        <taxon>Bacillati</taxon>
        <taxon>Actinomycetota</taxon>
        <taxon>Thermoleophilia</taxon>
        <taxon>Solirubrobacterales</taxon>
        <taxon>Solirubrobacteraceae</taxon>
        <taxon>Solirubrobacter</taxon>
    </lineage>
</organism>
<comment type="caution">
    <text evidence="1">The sequence shown here is derived from an EMBL/GenBank/DDBJ whole genome shotgun (WGS) entry which is preliminary data.</text>
</comment>
<dbReference type="AlphaFoldDB" id="A0A9X3NC44"/>
<keyword evidence="2" id="KW-1185">Reference proteome</keyword>
<dbReference type="RefSeq" id="WP_270028127.1">
    <property type="nucleotide sequence ID" value="NZ_JAPDDP010000059.1"/>
</dbReference>